<evidence type="ECO:0000313" key="3">
    <source>
        <dbReference type="Proteomes" id="UP000000724"/>
    </source>
</evidence>
<dbReference type="Proteomes" id="UP000000724">
    <property type="component" value="Contig Pc00c21"/>
</dbReference>
<dbReference type="BioCyc" id="PCHR:PC21G00680-MONOMER"/>
<gene>
    <name evidence="2" type="ORF">Pc21g00680</name>
    <name evidence="2" type="ORF">PCH_Pc21g00680</name>
</gene>
<feature type="compositionally biased region" description="Low complexity" evidence="1">
    <location>
        <begin position="201"/>
        <end position="227"/>
    </location>
</feature>
<dbReference type="GeneID" id="8308018"/>
<feature type="region of interest" description="Disordered" evidence="1">
    <location>
        <begin position="201"/>
        <end position="239"/>
    </location>
</feature>
<dbReference type="EMBL" id="AM920436">
    <property type="protein sequence ID" value="CAP94965.1"/>
    <property type="molecule type" value="Genomic_DNA"/>
</dbReference>
<evidence type="ECO:0000256" key="1">
    <source>
        <dbReference type="SAM" id="MobiDB-lite"/>
    </source>
</evidence>
<dbReference type="HOGENOM" id="CLU_780978_0_0_1"/>
<dbReference type="OrthoDB" id="10660938at2759"/>
<dbReference type="VEuPathDB" id="FungiDB:PCH_Pc21g00680"/>
<feature type="compositionally biased region" description="Polar residues" evidence="1">
    <location>
        <begin position="228"/>
        <end position="239"/>
    </location>
</feature>
<protein>
    <submittedName>
        <fullName evidence="2">Pc21g00680 protein</fullName>
    </submittedName>
</protein>
<reference evidence="2 3" key="1">
    <citation type="journal article" date="2008" name="Nat. Biotechnol.">
        <title>Genome sequencing and analysis of the filamentous fungus Penicillium chrysogenum.</title>
        <authorList>
            <person name="van den Berg M.A."/>
            <person name="Albang R."/>
            <person name="Albermann K."/>
            <person name="Badger J.H."/>
            <person name="Daran J.-M."/>
            <person name="Driessen A.J.M."/>
            <person name="Garcia-Estrada C."/>
            <person name="Fedorova N.D."/>
            <person name="Harris D.M."/>
            <person name="Heijne W.H.M."/>
            <person name="Joardar V.S."/>
            <person name="Kiel J.A.K.W."/>
            <person name="Kovalchuk A."/>
            <person name="Martin J.F."/>
            <person name="Nierman W.C."/>
            <person name="Nijland J.G."/>
            <person name="Pronk J.T."/>
            <person name="Roubos J.A."/>
            <person name="van der Klei I.J."/>
            <person name="van Peij N.N.M.E."/>
            <person name="Veenhuis M."/>
            <person name="von Doehren H."/>
            <person name="Wagner C."/>
            <person name="Wortman J.R."/>
            <person name="Bovenberg R.A.L."/>
        </authorList>
    </citation>
    <scope>NUCLEOTIDE SEQUENCE [LARGE SCALE GENOMIC DNA]</scope>
    <source>
        <strain evidence="3">ATCC 28089 / DSM 1075 / NRRL 1951 / Wisconsin 54-1255</strain>
    </source>
</reference>
<evidence type="ECO:0000313" key="2">
    <source>
        <dbReference type="EMBL" id="CAP94965.1"/>
    </source>
</evidence>
<sequence length="355" mass="39111">MFLDFPQGLLLLLATFLEPEREINPLPCLLNCDDLKANERWEDPADPDPPTSHSKLQWPILLHSPSLHPKHRRVYRLSLQQDHLLSPNCKNGECIGDGCTSEDDDCESVEADICTETVYSSMVTPASTYTTKTSTRCKTITACDAEASTTTTTISSESAYVIVTMAPYPGYTVMDDAEATTFQKSMEEMFESIWATDTDTTSTSSTIATTSTGSPTTSTSVSHGTPTATSVDATPTTFHSPSNKTHIEMNFYKDSSCGDFIAGYEWDYDLWFSYGGCPSWGIEQIDGVNMVASSVYPVFSESDWNLGIQSLCIAYKLGQQLKTRICDKLDYNPDGDDSNARGTWIIFSKDVPYGS</sequence>
<name>B6HNJ9_PENRW</name>
<dbReference type="KEGG" id="pcs:N7525_008457"/>
<dbReference type="AlphaFoldDB" id="B6HNJ9"/>
<keyword evidence="3" id="KW-1185">Reference proteome</keyword>
<accession>B6HNJ9</accession>
<organism evidence="2 3">
    <name type="scientific">Penicillium rubens (strain ATCC 28089 / DSM 1075 / NRRL 1951 / Wisconsin 54-1255)</name>
    <name type="common">Penicillium chrysogenum</name>
    <dbReference type="NCBI Taxonomy" id="500485"/>
    <lineage>
        <taxon>Eukaryota</taxon>
        <taxon>Fungi</taxon>
        <taxon>Dikarya</taxon>
        <taxon>Ascomycota</taxon>
        <taxon>Pezizomycotina</taxon>
        <taxon>Eurotiomycetes</taxon>
        <taxon>Eurotiomycetidae</taxon>
        <taxon>Eurotiales</taxon>
        <taxon>Aspergillaceae</taxon>
        <taxon>Penicillium</taxon>
        <taxon>Penicillium chrysogenum species complex</taxon>
    </lineage>
</organism>
<proteinExistence type="predicted"/>